<dbReference type="EMBL" id="JACHXQ010000004">
    <property type="protein sequence ID" value="MBB3183945.1"/>
    <property type="molecule type" value="Genomic_DNA"/>
</dbReference>
<comment type="caution">
    <text evidence="1">The sequence shown here is derived from an EMBL/GenBank/DDBJ whole genome shotgun (WGS) entry which is preliminary data.</text>
</comment>
<evidence type="ECO:0000313" key="2">
    <source>
        <dbReference type="Proteomes" id="UP000563050"/>
    </source>
</evidence>
<reference evidence="1 2" key="1">
    <citation type="submission" date="2020-08" db="EMBL/GenBank/DDBJ databases">
        <title>Genomic Encyclopedia of Type Strains, Phase III (KMG-III): the genomes of soil and plant-associated and newly described type strains.</title>
        <authorList>
            <person name="Whitman W."/>
        </authorList>
    </citation>
    <scope>NUCLEOTIDE SEQUENCE [LARGE SCALE GENOMIC DNA]</scope>
    <source>
        <strain evidence="1 2">CECT 7341</strain>
    </source>
</reference>
<dbReference type="RefSeq" id="WP_183313932.1">
    <property type="nucleotide sequence ID" value="NZ_JACHXQ010000004.1"/>
</dbReference>
<protein>
    <submittedName>
        <fullName evidence="1">Uncharacterized protein</fullName>
    </submittedName>
</protein>
<name>A0A7W5DJX9_9GAMM</name>
<dbReference type="AlphaFoldDB" id="A0A7W5DJX9"/>
<sequence length="156" mass="17515">MHRYRGFALSFLPHFPCISRLMKAFGIDCEQRLEHLVAMAEGLGLAGKLSTPAVPHDLEAQQRRQHFFVADNDVAQLTLGQALAASYGDWQFYQLMLDSCGTPDLHVLLHDVIEQKINACRVLEEVWDTWEETLICQHFGDASACPNASCLSDRLA</sequence>
<dbReference type="Proteomes" id="UP000563050">
    <property type="component" value="Unassembled WGS sequence"/>
</dbReference>
<evidence type="ECO:0000313" key="1">
    <source>
        <dbReference type="EMBL" id="MBB3183945.1"/>
    </source>
</evidence>
<keyword evidence="2" id="KW-1185">Reference proteome</keyword>
<accession>A0A7W5DJX9</accession>
<organism evidence="1 2">
    <name type="scientific">Halomonas fontilapidosi</name>
    <dbReference type="NCBI Taxonomy" id="616675"/>
    <lineage>
        <taxon>Bacteria</taxon>
        <taxon>Pseudomonadati</taxon>
        <taxon>Pseudomonadota</taxon>
        <taxon>Gammaproteobacteria</taxon>
        <taxon>Oceanospirillales</taxon>
        <taxon>Halomonadaceae</taxon>
        <taxon>Halomonas</taxon>
    </lineage>
</organism>
<gene>
    <name evidence="1" type="ORF">FHR95_001505</name>
</gene>
<proteinExistence type="predicted"/>